<accession>A0A8S1C404</accession>
<dbReference type="AlphaFoldDB" id="A0A8S1C404"/>
<keyword evidence="2" id="KW-1185">Reference proteome</keyword>
<dbReference type="Proteomes" id="UP000494165">
    <property type="component" value="Unassembled WGS sequence"/>
</dbReference>
<name>A0A8S1C404_9INSE</name>
<reference evidence="1 2" key="1">
    <citation type="submission" date="2020-04" db="EMBL/GenBank/DDBJ databases">
        <authorList>
            <person name="Alioto T."/>
            <person name="Alioto T."/>
            <person name="Gomez Garrido J."/>
        </authorList>
    </citation>
    <scope>NUCLEOTIDE SEQUENCE [LARGE SCALE GENOMIC DNA]</scope>
</reference>
<sequence length="116" mass="13048">MGNIFAINVSKPKEREKWISILQECLGNDWSPPLEGMTYVCSLHFLPSDYIKNSEPKEALNSNENLDQNVEDVEAAGLMAGKEGQKKILRGHDYVKSQKIPVIHITGNSCLHRRAL</sequence>
<gene>
    <name evidence="1" type="ORF">CLODIP_2_CD05517</name>
</gene>
<dbReference type="EMBL" id="CADEPI010000021">
    <property type="protein sequence ID" value="CAB3365610.1"/>
    <property type="molecule type" value="Genomic_DNA"/>
</dbReference>
<evidence type="ECO:0000313" key="2">
    <source>
        <dbReference type="Proteomes" id="UP000494165"/>
    </source>
</evidence>
<protein>
    <submittedName>
        <fullName evidence="1">Uncharacterized protein</fullName>
    </submittedName>
</protein>
<proteinExistence type="predicted"/>
<evidence type="ECO:0000313" key="1">
    <source>
        <dbReference type="EMBL" id="CAB3365610.1"/>
    </source>
</evidence>
<organism evidence="1 2">
    <name type="scientific">Cloeon dipterum</name>
    <dbReference type="NCBI Taxonomy" id="197152"/>
    <lineage>
        <taxon>Eukaryota</taxon>
        <taxon>Metazoa</taxon>
        <taxon>Ecdysozoa</taxon>
        <taxon>Arthropoda</taxon>
        <taxon>Hexapoda</taxon>
        <taxon>Insecta</taxon>
        <taxon>Pterygota</taxon>
        <taxon>Palaeoptera</taxon>
        <taxon>Ephemeroptera</taxon>
        <taxon>Pisciforma</taxon>
        <taxon>Baetidae</taxon>
        <taxon>Cloeon</taxon>
    </lineage>
</organism>
<comment type="caution">
    <text evidence="1">The sequence shown here is derived from an EMBL/GenBank/DDBJ whole genome shotgun (WGS) entry which is preliminary data.</text>
</comment>